<dbReference type="Proteomes" id="UP001434883">
    <property type="component" value="Unassembled WGS sequence"/>
</dbReference>
<name>A0ABV0RTZ6_9TELE</name>
<evidence type="ECO:0000256" key="1">
    <source>
        <dbReference type="SAM" id="MobiDB-lite"/>
    </source>
</evidence>
<gene>
    <name evidence="2" type="ORF">XENOCAPTIV_011399</name>
</gene>
<reference evidence="2 3" key="1">
    <citation type="submission" date="2021-06" db="EMBL/GenBank/DDBJ databases">
        <authorList>
            <person name="Palmer J.M."/>
        </authorList>
    </citation>
    <scope>NUCLEOTIDE SEQUENCE [LARGE SCALE GENOMIC DNA]</scope>
    <source>
        <strain evidence="2 3">XC_2019</strain>
        <tissue evidence="2">Muscle</tissue>
    </source>
</reference>
<sequence>MRAKLATDGIEDVGLMVTTAARFRRGSFSITVRGGKVQCDYCSKPTKPGKSETPLADEGSPVDPPLDVFVHQVSQRPIK</sequence>
<evidence type="ECO:0000313" key="2">
    <source>
        <dbReference type="EMBL" id="MEQ2211668.1"/>
    </source>
</evidence>
<dbReference type="EMBL" id="JAHRIN010059059">
    <property type="protein sequence ID" value="MEQ2211668.1"/>
    <property type="molecule type" value="Genomic_DNA"/>
</dbReference>
<keyword evidence="3" id="KW-1185">Reference proteome</keyword>
<comment type="caution">
    <text evidence="2">The sequence shown here is derived from an EMBL/GenBank/DDBJ whole genome shotgun (WGS) entry which is preliminary data.</text>
</comment>
<organism evidence="2 3">
    <name type="scientific">Xenoophorus captivus</name>
    <dbReference type="NCBI Taxonomy" id="1517983"/>
    <lineage>
        <taxon>Eukaryota</taxon>
        <taxon>Metazoa</taxon>
        <taxon>Chordata</taxon>
        <taxon>Craniata</taxon>
        <taxon>Vertebrata</taxon>
        <taxon>Euteleostomi</taxon>
        <taxon>Actinopterygii</taxon>
        <taxon>Neopterygii</taxon>
        <taxon>Teleostei</taxon>
        <taxon>Neoteleostei</taxon>
        <taxon>Acanthomorphata</taxon>
        <taxon>Ovalentaria</taxon>
        <taxon>Atherinomorphae</taxon>
        <taxon>Cyprinodontiformes</taxon>
        <taxon>Goodeidae</taxon>
        <taxon>Xenoophorus</taxon>
    </lineage>
</organism>
<feature type="region of interest" description="Disordered" evidence="1">
    <location>
        <begin position="44"/>
        <end position="64"/>
    </location>
</feature>
<evidence type="ECO:0000313" key="3">
    <source>
        <dbReference type="Proteomes" id="UP001434883"/>
    </source>
</evidence>
<proteinExistence type="predicted"/>
<accession>A0ABV0RTZ6</accession>
<protein>
    <submittedName>
        <fullName evidence="2">Uncharacterized protein</fullName>
    </submittedName>
</protein>